<evidence type="ECO:0000313" key="3">
    <source>
        <dbReference type="Proteomes" id="UP000279029"/>
    </source>
</evidence>
<feature type="transmembrane region" description="Helical" evidence="1">
    <location>
        <begin position="7"/>
        <end position="26"/>
    </location>
</feature>
<evidence type="ECO:0000256" key="1">
    <source>
        <dbReference type="SAM" id="Phobius"/>
    </source>
</evidence>
<organism evidence="2 3">
    <name type="scientific">Petrocella atlantisensis</name>
    <dbReference type="NCBI Taxonomy" id="2173034"/>
    <lineage>
        <taxon>Bacteria</taxon>
        <taxon>Bacillati</taxon>
        <taxon>Bacillota</taxon>
        <taxon>Clostridia</taxon>
        <taxon>Lachnospirales</taxon>
        <taxon>Vallitaleaceae</taxon>
        <taxon>Petrocella</taxon>
    </lineage>
</organism>
<dbReference type="InterPro" id="IPR018687">
    <property type="entry name" value="DUF2177_membr"/>
</dbReference>
<dbReference type="KEGG" id="cbar:PATL70BA_2948"/>
<feature type="transmembrane region" description="Helical" evidence="1">
    <location>
        <begin position="74"/>
        <end position="90"/>
    </location>
</feature>
<keyword evidence="3" id="KW-1185">Reference proteome</keyword>
<feature type="transmembrane region" description="Helical" evidence="1">
    <location>
        <begin position="46"/>
        <end position="67"/>
    </location>
</feature>
<keyword evidence="1" id="KW-0472">Membrane</keyword>
<keyword evidence="1" id="KW-0812">Transmembrane</keyword>
<dbReference type="Pfam" id="PF09945">
    <property type="entry name" value="DUF2177"/>
    <property type="match status" value="1"/>
</dbReference>
<dbReference type="AlphaFoldDB" id="A0A3P7PIU4"/>
<evidence type="ECO:0008006" key="4">
    <source>
        <dbReference type="Google" id="ProtNLM"/>
    </source>
</evidence>
<dbReference type="Proteomes" id="UP000279029">
    <property type="component" value="Chromosome"/>
</dbReference>
<reference evidence="2 3" key="1">
    <citation type="submission" date="2018-09" db="EMBL/GenBank/DDBJ databases">
        <authorList>
            <person name="Postec A."/>
        </authorList>
    </citation>
    <scope>NUCLEOTIDE SEQUENCE [LARGE SCALE GENOMIC DNA]</scope>
    <source>
        <strain evidence="2">70B-A</strain>
    </source>
</reference>
<proteinExistence type="predicted"/>
<name>A0A3P7PIU4_9FIRM</name>
<evidence type="ECO:0000313" key="2">
    <source>
        <dbReference type="EMBL" id="VDN48858.1"/>
    </source>
</evidence>
<dbReference type="RefSeq" id="WP_125137929.1">
    <property type="nucleotide sequence ID" value="NZ_LR130778.1"/>
</dbReference>
<dbReference type="EMBL" id="LR130778">
    <property type="protein sequence ID" value="VDN48858.1"/>
    <property type="molecule type" value="Genomic_DNA"/>
</dbReference>
<dbReference type="OrthoDB" id="166547at2"/>
<gene>
    <name evidence="2" type="ORF">PATL70BA_2948</name>
</gene>
<feature type="transmembrane region" description="Helical" evidence="1">
    <location>
        <begin position="110"/>
        <end position="128"/>
    </location>
</feature>
<keyword evidence="1" id="KW-1133">Transmembrane helix</keyword>
<sequence>MYYLKIFIVTFSIFIIIDLIWLGLVAKNFYSKHLGYIMAPQPNWPVAIIFYMLFVVGMMVFVLLPALSSSSMSHALLYGMLFGFFTYATYDLTNWATLKDWPWFLSIVDIIWGSSLGALTSSISYYVLKYMFKL</sequence>
<protein>
    <recommendedName>
        <fullName evidence="4">DUF2177 domain-containing protein</fullName>
    </recommendedName>
</protein>
<accession>A0A3P7PIU4</accession>